<sequence length="347" mass="37073">MPRIPMPYRHTTALTFRFRRYPLLLPNSQNSVRGSSRSSPFNMEAPQQMDNLEAAKTEQQGESRETPKPEIGEPEMEEKVQEEDADNIKISVKGGDISRSKQIMLLDKFLVEMLGMMFFVVVGTGAAVATSTTTNFNQPGWVLSVALTFGLAITTLAYTIGHISGAHINCAVTFGLVIAGACGIVEGLVIFTGQIIGSILGSAIVAGLFNKSNDGTGALGSNQVAKGFTQGNAFLGEAVLTGLLMFVVCEVAVRRRFDYKPAIKLDGVGFNGPLAIGLAVFIAHMVLIPIDGCSINPTRSFGPLVMASARGLPDGSSHWEDFWVFVIGPLVGAGIAATIFLFTKVRI</sequence>
<dbReference type="Gene3D" id="1.20.1080.10">
    <property type="entry name" value="Glycerol uptake facilitator protein"/>
    <property type="match status" value="1"/>
</dbReference>
<reference evidence="9" key="1">
    <citation type="submission" date="2021-01" db="EMBL/GenBank/DDBJ databases">
        <authorList>
            <person name="Corre E."/>
            <person name="Pelletier E."/>
            <person name="Niang G."/>
            <person name="Scheremetjew M."/>
            <person name="Finn R."/>
            <person name="Kale V."/>
            <person name="Holt S."/>
            <person name="Cochrane G."/>
            <person name="Meng A."/>
            <person name="Brown T."/>
            <person name="Cohen L."/>
        </authorList>
    </citation>
    <scope>NUCLEOTIDE SEQUENCE</scope>
    <source>
        <strain evidence="9">CCCM811</strain>
    </source>
</reference>
<feature type="transmembrane region" description="Helical" evidence="8">
    <location>
        <begin position="233"/>
        <end position="253"/>
    </location>
</feature>
<feature type="transmembrane region" description="Helical" evidence="8">
    <location>
        <begin position="172"/>
        <end position="205"/>
    </location>
</feature>
<keyword evidence="4 8" id="KW-1133">Transmembrane helix</keyword>
<dbReference type="SUPFAM" id="SSF81338">
    <property type="entry name" value="Aquaporin-like"/>
    <property type="match status" value="1"/>
</dbReference>
<protein>
    <recommendedName>
        <fullName evidence="10">Aquaporin</fullName>
    </recommendedName>
</protein>
<accession>A0A7S4DJU4</accession>
<feature type="region of interest" description="Disordered" evidence="7">
    <location>
        <begin position="54"/>
        <end position="83"/>
    </location>
</feature>
<dbReference type="PANTHER" id="PTHR19139:SF199">
    <property type="entry name" value="MIP17260P"/>
    <property type="match status" value="1"/>
</dbReference>
<feature type="transmembrane region" description="Helical" evidence="8">
    <location>
        <begin position="141"/>
        <end position="160"/>
    </location>
</feature>
<dbReference type="GO" id="GO:0005886">
    <property type="term" value="C:plasma membrane"/>
    <property type="evidence" value="ECO:0007669"/>
    <property type="project" value="TreeGrafter"/>
</dbReference>
<feature type="compositionally biased region" description="Acidic residues" evidence="7">
    <location>
        <begin position="72"/>
        <end position="83"/>
    </location>
</feature>
<dbReference type="GO" id="GO:0015250">
    <property type="term" value="F:water channel activity"/>
    <property type="evidence" value="ECO:0007669"/>
    <property type="project" value="TreeGrafter"/>
</dbReference>
<dbReference type="EMBL" id="HBIV01008788">
    <property type="protein sequence ID" value="CAE0654111.1"/>
    <property type="molecule type" value="Transcribed_RNA"/>
</dbReference>
<gene>
    <name evidence="9" type="ORF">LGLO00237_LOCUS6625</name>
</gene>
<evidence type="ECO:0000256" key="7">
    <source>
        <dbReference type="SAM" id="MobiDB-lite"/>
    </source>
</evidence>
<dbReference type="Pfam" id="PF00230">
    <property type="entry name" value="MIP"/>
    <property type="match status" value="1"/>
</dbReference>
<evidence type="ECO:0000256" key="1">
    <source>
        <dbReference type="ARBA" id="ARBA00004141"/>
    </source>
</evidence>
<evidence type="ECO:0000256" key="6">
    <source>
        <dbReference type="RuleBase" id="RU000477"/>
    </source>
</evidence>
<keyword evidence="6" id="KW-0813">Transport</keyword>
<comment type="similarity">
    <text evidence="2 6">Belongs to the MIP/aquaporin (TC 1.A.8) family.</text>
</comment>
<evidence type="ECO:0000313" key="9">
    <source>
        <dbReference type="EMBL" id="CAE0654111.1"/>
    </source>
</evidence>
<organism evidence="9">
    <name type="scientific">Lotharella globosa</name>
    <dbReference type="NCBI Taxonomy" id="91324"/>
    <lineage>
        <taxon>Eukaryota</taxon>
        <taxon>Sar</taxon>
        <taxon>Rhizaria</taxon>
        <taxon>Cercozoa</taxon>
        <taxon>Chlorarachniophyceae</taxon>
        <taxon>Lotharella</taxon>
    </lineage>
</organism>
<feature type="compositionally biased region" description="Basic and acidic residues" evidence="7">
    <location>
        <begin position="54"/>
        <end position="71"/>
    </location>
</feature>
<evidence type="ECO:0000256" key="2">
    <source>
        <dbReference type="ARBA" id="ARBA00006175"/>
    </source>
</evidence>
<dbReference type="PRINTS" id="PR00783">
    <property type="entry name" value="MINTRINSICP"/>
</dbReference>
<evidence type="ECO:0000256" key="8">
    <source>
        <dbReference type="SAM" id="Phobius"/>
    </source>
</evidence>
<comment type="subcellular location">
    <subcellularLocation>
        <location evidence="1">Membrane</location>
        <topology evidence="1">Multi-pass membrane protein</topology>
    </subcellularLocation>
</comment>
<proteinExistence type="inferred from homology"/>
<dbReference type="CDD" id="cd00333">
    <property type="entry name" value="MIP"/>
    <property type="match status" value="1"/>
</dbReference>
<keyword evidence="5 8" id="KW-0472">Membrane</keyword>
<dbReference type="AlphaFoldDB" id="A0A7S4DJU4"/>
<evidence type="ECO:0000256" key="5">
    <source>
        <dbReference type="ARBA" id="ARBA00023136"/>
    </source>
</evidence>
<feature type="transmembrane region" description="Helical" evidence="8">
    <location>
        <begin position="109"/>
        <end position="129"/>
    </location>
</feature>
<evidence type="ECO:0000256" key="4">
    <source>
        <dbReference type="ARBA" id="ARBA00022989"/>
    </source>
</evidence>
<dbReference type="InterPro" id="IPR023271">
    <property type="entry name" value="Aquaporin-like"/>
</dbReference>
<evidence type="ECO:0000256" key="3">
    <source>
        <dbReference type="ARBA" id="ARBA00022692"/>
    </source>
</evidence>
<feature type="transmembrane region" description="Helical" evidence="8">
    <location>
        <begin position="265"/>
        <end position="290"/>
    </location>
</feature>
<feature type="transmembrane region" description="Helical" evidence="8">
    <location>
        <begin position="322"/>
        <end position="342"/>
    </location>
</feature>
<name>A0A7S4DJU4_9EUKA</name>
<dbReference type="InterPro" id="IPR000425">
    <property type="entry name" value="MIP"/>
</dbReference>
<dbReference type="InterPro" id="IPR034294">
    <property type="entry name" value="Aquaporin_transptr"/>
</dbReference>
<keyword evidence="3 6" id="KW-0812">Transmembrane</keyword>
<evidence type="ECO:0008006" key="10">
    <source>
        <dbReference type="Google" id="ProtNLM"/>
    </source>
</evidence>
<dbReference type="PANTHER" id="PTHR19139">
    <property type="entry name" value="AQUAPORIN TRANSPORTER"/>
    <property type="match status" value="1"/>
</dbReference>